<proteinExistence type="predicted"/>
<organism evidence="1 2">
    <name type="scientific">Dendrothele bispora (strain CBS 962.96)</name>
    <dbReference type="NCBI Taxonomy" id="1314807"/>
    <lineage>
        <taxon>Eukaryota</taxon>
        <taxon>Fungi</taxon>
        <taxon>Dikarya</taxon>
        <taxon>Basidiomycota</taxon>
        <taxon>Agaricomycotina</taxon>
        <taxon>Agaricomycetes</taxon>
        <taxon>Agaricomycetidae</taxon>
        <taxon>Agaricales</taxon>
        <taxon>Agaricales incertae sedis</taxon>
        <taxon>Dendrothele</taxon>
    </lineage>
</organism>
<dbReference type="OrthoDB" id="2942377at2759"/>
<dbReference type="AlphaFoldDB" id="A0A4V4HG06"/>
<dbReference type="Proteomes" id="UP000297245">
    <property type="component" value="Unassembled WGS sequence"/>
</dbReference>
<gene>
    <name evidence="1" type="ORF">K435DRAFT_858081</name>
</gene>
<name>A0A4V4HG06_DENBC</name>
<reference evidence="1 2" key="1">
    <citation type="journal article" date="2019" name="Nat. Ecol. Evol.">
        <title>Megaphylogeny resolves global patterns of mushroom evolution.</title>
        <authorList>
            <person name="Varga T."/>
            <person name="Krizsan K."/>
            <person name="Foldi C."/>
            <person name="Dima B."/>
            <person name="Sanchez-Garcia M."/>
            <person name="Sanchez-Ramirez S."/>
            <person name="Szollosi G.J."/>
            <person name="Szarkandi J.G."/>
            <person name="Papp V."/>
            <person name="Albert L."/>
            <person name="Andreopoulos W."/>
            <person name="Angelini C."/>
            <person name="Antonin V."/>
            <person name="Barry K.W."/>
            <person name="Bougher N.L."/>
            <person name="Buchanan P."/>
            <person name="Buyck B."/>
            <person name="Bense V."/>
            <person name="Catcheside P."/>
            <person name="Chovatia M."/>
            <person name="Cooper J."/>
            <person name="Damon W."/>
            <person name="Desjardin D."/>
            <person name="Finy P."/>
            <person name="Geml J."/>
            <person name="Haridas S."/>
            <person name="Hughes K."/>
            <person name="Justo A."/>
            <person name="Karasinski D."/>
            <person name="Kautmanova I."/>
            <person name="Kiss B."/>
            <person name="Kocsube S."/>
            <person name="Kotiranta H."/>
            <person name="LaButti K.M."/>
            <person name="Lechner B.E."/>
            <person name="Liimatainen K."/>
            <person name="Lipzen A."/>
            <person name="Lukacs Z."/>
            <person name="Mihaltcheva S."/>
            <person name="Morgado L.N."/>
            <person name="Niskanen T."/>
            <person name="Noordeloos M.E."/>
            <person name="Ohm R.A."/>
            <person name="Ortiz-Santana B."/>
            <person name="Ovrebo C."/>
            <person name="Racz N."/>
            <person name="Riley R."/>
            <person name="Savchenko A."/>
            <person name="Shiryaev A."/>
            <person name="Soop K."/>
            <person name="Spirin V."/>
            <person name="Szebenyi C."/>
            <person name="Tomsovsky M."/>
            <person name="Tulloss R.E."/>
            <person name="Uehling J."/>
            <person name="Grigoriev I.V."/>
            <person name="Vagvolgyi C."/>
            <person name="Papp T."/>
            <person name="Martin F.M."/>
            <person name="Miettinen O."/>
            <person name="Hibbett D.S."/>
            <person name="Nagy L.G."/>
        </authorList>
    </citation>
    <scope>NUCLEOTIDE SEQUENCE [LARGE SCALE GENOMIC DNA]</scope>
    <source>
        <strain evidence="1 2">CBS 962.96</strain>
    </source>
</reference>
<protein>
    <submittedName>
        <fullName evidence="1">Uncharacterized protein</fullName>
    </submittedName>
</protein>
<keyword evidence="2" id="KW-1185">Reference proteome</keyword>
<sequence length="242" mass="27828">MLPFARTISRSYSHLRLKTSSNPLKNGLSRTHIRDFHSTFRKYNLNDPKTLTEASESGSTGLRRQLLYRKDGSLRSKKKGFLYGTLGLSLVLLIKISVDLEDFFYRIDAVIEISNIDESSYSSTDWSSYPGTCSYFSKILTPLLVKPGYAKPESVQNFFKRLEEMRFENFGQQKVHGIMREAGREIHKSLNNPQEVPKLKEMGEILRGALEGLEAELHLQGKRDEELSGWIMSLREGERTWK</sequence>
<evidence type="ECO:0000313" key="2">
    <source>
        <dbReference type="Proteomes" id="UP000297245"/>
    </source>
</evidence>
<dbReference type="EMBL" id="ML179166">
    <property type="protein sequence ID" value="THU96925.1"/>
    <property type="molecule type" value="Genomic_DNA"/>
</dbReference>
<accession>A0A4V4HG06</accession>
<evidence type="ECO:0000313" key="1">
    <source>
        <dbReference type="EMBL" id="THU96925.1"/>
    </source>
</evidence>